<proteinExistence type="predicted"/>
<organism evidence="2 3">
    <name type="scientific">Romanomermis culicivorax</name>
    <name type="common">Nematode worm</name>
    <dbReference type="NCBI Taxonomy" id="13658"/>
    <lineage>
        <taxon>Eukaryota</taxon>
        <taxon>Metazoa</taxon>
        <taxon>Ecdysozoa</taxon>
        <taxon>Nematoda</taxon>
        <taxon>Enoplea</taxon>
        <taxon>Dorylaimia</taxon>
        <taxon>Mermithida</taxon>
        <taxon>Mermithoidea</taxon>
        <taxon>Mermithidae</taxon>
        <taxon>Romanomermis</taxon>
    </lineage>
</organism>
<feature type="region of interest" description="Disordered" evidence="1">
    <location>
        <begin position="1"/>
        <end position="88"/>
    </location>
</feature>
<protein>
    <submittedName>
        <fullName evidence="3">Uncharacterized protein</fullName>
    </submittedName>
</protein>
<sequence length="110" mass="12535">MARDPILSIEQIPKNGNLRSASRSKSSRPLKKARLDSSTNRVRSSSRVKPRTELGIPDQTKREKAQKLGNKAQSRIRRNAKAGEADRRVFVKLPKHLYSGKRKMGKTDRR</sequence>
<keyword evidence="2" id="KW-1185">Reference proteome</keyword>
<dbReference type="WBParaSite" id="nRc.2.0.1.t25293-RA">
    <property type="protein sequence ID" value="nRc.2.0.1.t25293-RA"/>
    <property type="gene ID" value="nRc.2.0.1.g25293"/>
</dbReference>
<evidence type="ECO:0000256" key="1">
    <source>
        <dbReference type="SAM" id="MobiDB-lite"/>
    </source>
</evidence>
<reference evidence="3" key="1">
    <citation type="submission" date="2022-11" db="UniProtKB">
        <authorList>
            <consortium name="WormBaseParasite"/>
        </authorList>
    </citation>
    <scope>IDENTIFICATION</scope>
</reference>
<accession>A0A915JH00</accession>
<evidence type="ECO:0000313" key="2">
    <source>
        <dbReference type="Proteomes" id="UP000887565"/>
    </source>
</evidence>
<dbReference type="Proteomes" id="UP000887565">
    <property type="component" value="Unplaced"/>
</dbReference>
<name>A0A915JH00_ROMCU</name>
<dbReference type="AlphaFoldDB" id="A0A915JH00"/>
<evidence type="ECO:0000313" key="3">
    <source>
        <dbReference type="WBParaSite" id="nRc.2.0.1.t25293-RA"/>
    </source>
</evidence>